<keyword evidence="6" id="KW-0813">Transport</keyword>
<dbReference type="InterPro" id="IPR007274">
    <property type="entry name" value="Cop_transporter"/>
</dbReference>
<dbReference type="GO" id="GO:0005375">
    <property type="term" value="F:copper ion transmembrane transporter activity"/>
    <property type="evidence" value="ECO:0007669"/>
    <property type="project" value="UniProtKB-UniRule"/>
</dbReference>
<dbReference type="EMBL" id="JAFJYH010000049">
    <property type="protein sequence ID" value="KAG4422423.1"/>
    <property type="molecule type" value="Genomic_DNA"/>
</dbReference>
<dbReference type="OrthoDB" id="161814at2759"/>
<keyword evidence="6" id="KW-0406">Ion transport</keyword>
<reference evidence="7" key="1">
    <citation type="submission" date="2021-02" db="EMBL/GenBank/DDBJ databases">
        <title>Genome sequence Cadophora malorum strain M34.</title>
        <authorList>
            <person name="Stefanovic E."/>
            <person name="Vu D."/>
            <person name="Scully C."/>
            <person name="Dijksterhuis J."/>
            <person name="Roader J."/>
            <person name="Houbraken J."/>
        </authorList>
    </citation>
    <scope>NUCLEOTIDE SEQUENCE</scope>
    <source>
        <strain evidence="7">M34</strain>
    </source>
</reference>
<dbReference type="PANTHER" id="PTHR12483">
    <property type="entry name" value="SOLUTE CARRIER FAMILY 31 COPPER TRANSPORTERS"/>
    <property type="match status" value="1"/>
</dbReference>
<evidence type="ECO:0000256" key="2">
    <source>
        <dbReference type="ARBA" id="ARBA00006921"/>
    </source>
</evidence>
<accession>A0A8H8BSX1</accession>
<gene>
    <name evidence="7" type="ORF">IFR04_004447</name>
</gene>
<evidence type="ECO:0000256" key="4">
    <source>
        <dbReference type="ARBA" id="ARBA00022989"/>
    </source>
</evidence>
<keyword evidence="8" id="KW-1185">Reference proteome</keyword>
<evidence type="ECO:0000256" key="1">
    <source>
        <dbReference type="ARBA" id="ARBA00004141"/>
    </source>
</evidence>
<sequence>MDHSSVSDSADACQISMLWNWTTINACFISSSWQIKSTSMFAGSCIGVIFLVMSLELLRRLAKEYDRHLLNQYQRYIASLNTYINSQDSGSNTPSKSCPPAVALPTPPFRPNLFQQMVRATLHMFQFAVAYFIMLLAMYFNGYIIICIFIGAWIGSFLFSWETVSFTGEISTKEEATACCG</sequence>
<dbReference type="AlphaFoldDB" id="A0A8H8BSX1"/>
<keyword evidence="5 6" id="KW-0472">Membrane</keyword>
<protein>
    <recommendedName>
        <fullName evidence="6">Copper transport protein</fullName>
    </recommendedName>
</protein>
<keyword evidence="6" id="KW-0187">Copper transport</keyword>
<dbReference type="Pfam" id="PF04145">
    <property type="entry name" value="Ctr"/>
    <property type="match status" value="1"/>
</dbReference>
<feature type="transmembrane region" description="Helical" evidence="6">
    <location>
        <begin position="143"/>
        <end position="161"/>
    </location>
</feature>
<proteinExistence type="inferred from homology"/>
<keyword evidence="6" id="KW-0186">Copper</keyword>
<keyword evidence="3 6" id="KW-0812">Transmembrane</keyword>
<evidence type="ECO:0000313" key="8">
    <source>
        <dbReference type="Proteomes" id="UP000664132"/>
    </source>
</evidence>
<dbReference type="GO" id="GO:0016020">
    <property type="term" value="C:membrane"/>
    <property type="evidence" value="ECO:0007669"/>
    <property type="project" value="UniProtKB-SubCell"/>
</dbReference>
<dbReference type="PANTHER" id="PTHR12483:SF73">
    <property type="entry name" value="COPPER TRANSPORT PROTEIN CTR3"/>
    <property type="match status" value="1"/>
</dbReference>
<comment type="subcellular location">
    <subcellularLocation>
        <location evidence="1 6">Membrane</location>
        <topology evidence="1 6">Multi-pass membrane protein</topology>
    </subcellularLocation>
</comment>
<comment type="caution">
    <text evidence="7">The sequence shown here is derived from an EMBL/GenBank/DDBJ whole genome shotgun (WGS) entry which is preliminary data.</text>
</comment>
<organism evidence="7 8">
    <name type="scientific">Cadophora malorum</name>
    <dbReference type="NCBI Taxonomy" id="108018"/>
    <lineage>
        <taxon>Eukaryota</taxon>
        <taxon>Fungi</taxon>
        <taxon>Dikarya</taxon>
        <taxon>Ascomycota</taxon>
        <taxon>Pezizomycotina</taxon>
        <taxon>Leotiomycetes</taxon>
        <taxon>Helotiales</taxon>
        <taxon>Ploettnerulaceae</taxon>
        <taxon>Cadophora</taxon>
    </lineage>
</organism>
<evidence type="ECO:0000256" key="6">
    <source>
        <dbReference type="RuleBase" id="RU367022"/>
    </source>
</evidence>
<evidence type="ECO:0000256" key="3">
    <source>
        <dbReference type="ARBA" id="ARBA00022692"/>
    </source>
</evidence>
<feature type="transmembrane region" description="Helical" evidence="6">
    <location>
        <begin position="40"/>
        <end position="58"/>
    </location>
</feature>
<evidence type="ECO:0000256" key="5">
    <source>
        <dbReference type="ARBA" id="ARBA00023136"/>
    </source>
</evidence>
<name>A0A8H8BSX1_9HELO</name>
<dbReference type="Proteomes" id="UP000664132">
    <property type="component" value="Unassembled WGS sequence"/>
</dbReference>
<keyword evidence="4 6" id="KW-1133">Transmembrane helix</keyword>
<evidence type="ECO:0000313" key="7">
    <source>
        <dbReference type="EMBL" id="KAG4422423.1"/>
    </source>
</evidence>
<comment type="similarity">
    <text evidence="2 6">Belongs to the copper transporter (Ctr) (TC 1.A.56) family. SLC31A subfamily.</text>
</comment>